<feature type="active site" description="Charge relay system" evidence="5">
    <location>
        <position position="147"/>
    </location>
</feature>
<sequence>MGKDAYDEHIVVADEHLRMVLDLLGNGATPESTDPRLGLTLVQLADVHDLAARLEQARKEEVPDREPEHVHGPLDSVLGNLRAITQYRYAGWSPTLGKNRILTGVQFKPYTNAGGFTRPTRPEEGEIPRAYTAQPRSGRRVRVGILDTRLDPHTRLGGRYYTDPDALTHVQPDQERQWWEGHATFIAGIVLSLAPTADLDVRTALAPGTTPDAGWTMPLWTLAQRLADYRDSGVQVLNLSLGCSTADGQAPMVLERAIAQLTPTMAVVAAAGNHGTNELEDKDREDQGMPRRAAPLFPAALDGVLAVGAVDAQGVPASFNPIDGKDETKPAPWIDVFAPGVEVVSTYLDETGDQRVQVPIEKTKPVEYETVSFGGYANWSGTSFASAHVTGLVAAQIAGGKTPPEAVQAVRQDLPRP</sequence>
<dbReference type="AlphaFoldDB" id="A0A853CK81"/>
<dbReference type="CDD" id="cd00306">
    <property type="entry name" value="Peptidases_S8_S53"/>
    <property type="match status" value="1"/>
</dbReference>
<evidence type="ECO:0000256" key="2">
    <source>
        <dbReference type="ARBA" id="ARBA00022670"/>
    </source>
</evidence>
<dbReference type="InterPro" id="IPR050131">
    <property type="entry name" value="Peptidase_S8_subtilisin-like"/>
</dbReference>
<reference evidence="7 8" key="1">
    <citation type="submission" date="2020-07" db="EMBL/GenBank/DDBJ databases">
        <title>Sequencing the genomes of 1000 actinobacteria strains.</title>
        <authorList>
            <person name="Klenk H.-P."/>
        </authorList>
    </citation>
    <scope>NUCLEOTIDE SEQUENCE [LARGE SCALE GENOMIC DNA]</scope>
    <source>
        <strain evidence="7 8">DSM 104001</strain>
    </source>
</reference>
<keyword evidence="4 5" id="KW-0720">Serine protease</keyword>
<dbReference type="Pfam" id="PF00082">
    <property type="entry name" value="Peptidase_S8"/>
    <property type="match status" value="1"/>
</dbReference>
<evidence type="ECO:0000256" key="5">
    <source>
        <dbReference type="PROSITE-ProRule" id="PRU01240"/>
    </source>
</evidence>
<dbReference type="PANTHER" id="PTHR43806:SF11">
    <property type="entry name" value="CEREVISIN-RELATED"/>
    <property type="match status" value="1"/>
</dbReference>
<evidence type="ECO:0000256" key="4">
    <source>
        <dbReference type="ARBA" id="ARBA00022825"/>
    </source>
</evidence>
<dbReference type="PANTHER" id="PTHR43806">
    <property type="entry name" value="PEPTIDASE S8"/>
    <property type="match status" value="1"/>
</dbReference>
<dbReference type="PROSITE" id="PS51892">
    <property type="entry name" value="SUBTILASE"/>
    <property type="match status" value="1"/>
</dbReference>
<dbReference type="GO" id="GO:0004252">
    <property type="term" value="F:serine-type endopeptidase activity"/>
    <property type="evidence" value="ECO:0007669"/>
    <property type="project" value="UniProtKB-UniRule"/>
</dbReference>
<dbReference type="Proteomes" id="UP000541969">
    <property type="component" value="Unassembled WGS sequence"/>
</dbReference>
<keyword evidence="8" id="KW-1185">Reference proteome</keyword>
<feature type="active site" description="Charge relay system" evidence="5">
    <location>
        <position position="182"/>
    </location>
</feature>
<evidence type="ECO:0000256" key="1">
    <source>
        <dbReference type="ARBA" id="ARBA00011073"/>
    </source>
</evidence>
<feature type="domain" description="Peptidase S8/S53" evidence="6">
    <location>
        <begin position="138"/>
        <end position="395"/>
    </location>
</feature>
<keyword evidence="2 5" id="KW-0645">Protease</keyword>
<comment type="similarity">
    <text evidence="1 5">Belongs to the peptidase S8 family.</text>
</comment>
<dbReference type="EMBL" id="JACBZT010000001">
    <property type="protein sequence ID" value="NYJ07967.1"/>
    <property type="molecule type" value="Genomic_DNA"/>
</dbReference>
<keyword evidence="3 5" id="KW-0378">Hydrolase</keyword>
<evidence type="ECO:0000313" key="8">
    <source>
        <dbReference type="Proteomes" id="UP000541969"/>
    </source>
</evidence>
<evidence type="ECO:0000259" key="6">
    <source>
        <dbReference type="Pfam" id="PF00082"/>
    </source>
</evidence>
<dbReference type="Gene3D" id="3.40.50.200">
    <property type="entry name" value="Peptidase S8/S53 domain"/>
    <property type="match status" value="1"/>
</dbReference>
<protein>
    <recommendedName>
        <fullName evidence="6">Peptidase S8/S53 domain-containing protein</fullName>
    </recommendedName>
</protein>
<evidence type="ECO:0000313" key="7">
    <source>
        <dbReference type="EMBL" id="NYJ07967.1"/>
    </source>
</evidence>
<dbReference type="InterPro" id="IPR015500">
    <property type="entry name" value="Peptidase_S8_subtilisin-rel"/>
</dbReference>
<feature type="active site" description="Charge relay system" evidence="5">
    <location>
        <position position="383"/>
    </location>
</feature>
<organism evidence="7 8">
    <name type="scientific">Petropleomorpha daqingensis</name>
    <dbReference type="NCBI Taxonomy" id="2026353"/>
    <lineage>
        <taxon>Bacteria</taxon>
        <taxon>Bacillati</taxon>
        <taxon>Actinomycetota</taxon>
        <taxon>Actinomycetes</taxon>
        <taxon>Geodermatophilales</taxon>
        <taxon>Geodermatophilaceae</taxon>
        <taxon>Petropleomorpha</taxon>
    </lineage>
</organism>
<accession>A0A853CK81</accession>
<dbReference type="GO" id="GO:0006508">
    <property type="term" value="P:proteolysis"/>
    <property type="evidence" value="ECO:0007669"/>
    <property type="project" value="UniProtKB-KW"/>
</dbReference>
<gene>
    <name evidence="7" type="ORF">GGQ55_004245</name>
</gene>
<proteinExistence type="inferred from homology"/>
<dbReference type="SUPFAM" id="SSF52743">
    <property type="entry name" value="Subtilisin-like"/>
    <property type="match status" value="1"/>
</dbReference>
<dbReference type="InterPro" id="IPR000209">
    <property type="entry name" value="Peptidase_S8/S53_dom"/>
</dbReference>
<evidence type="ECO:0000256" key="3">
    <source>
        <dbReference type="ARBA" id="ARBA00022801"/>
    </source>
</evidence>
<name>A0A853CK81_9ACTN</name>
<dbReference type="PRINTS" id="PR00723">
    <property type="entry name" value="SUBTILISIN"/>
</dbReference>
<dbReference type="InterPro" id="IPR036852">
    <property type="entry name" value="Peptidase_S8/S53_dom_sf"/>
</dbReference>
<comment type="caution">
    <text evidence="7">The sequence shown here is derived from an EMBL/GenBank/DDBJ whole genome shotgun (WGS) entry which is preliminary data.</text>
</comment>
<dbReference type="RefSeq" id="WP_179720201.1">
    <property type="nucleotide sequence ID" value="NZ_JACBZT010000001.1"/>
</dbReference>